<organism evidence="1 2">
    <name type="scientific">Kluyveromyces lactis (strain ATCC 8585 / CBS 2359 / DSM 70799 / NBRC 1267 / NRRL Y-1140 / WM37)</name>
    <name type="common">Yeast</name>
    <name type="synonym">Candida sphaerica</name>
    <dbReference type="NCBI Taxonomy" id="284590"/>
    <lineage>
        <taxon>Eukaryota</taxon>
        <taxon>Fungi</taxon>
        <taxon>Dikarya</taxon>
        <taxon>Ascomycota</taxon>
        <taxon>Saccharomycotina</taxon>
        <taxon>Saccharomycetes</taxon>
        <taxon>Saccharomycetales</taxon>
        <taxon>Saccharomycetaceae</taxon>
        <taxon>Kluyveromyces</taxon>
    </lineage>
</organism>
<name>Q6CWL3_KLULA</name>
<sequence>MIRRPAVATLSCMRSLYKSVTNLTGLPQRNRVQDYKRIKRILQALHTNKYDDMKVPSIDQLIKCLYVTKPLKVSVGVNKEVGLRQMNEEGRQLLKSEFLAAKNLFNTRNLNHFTGLRKSLMMDHQLGKITQKFFELNNLQSIARIPIPENRLSKKILFQQDLKVLNIVIACLAHYNNEAIVREFIQNEVTKPTLRNLFGL</sequence>
<protein>
    <submittedName>
        <fullName evidence="1">KLLA0B03212p</fullName>
    </submittedName>
</protein>
<dbReference type="GeneID" id="2897134"/>
<evidence type="ECO:0000313" key="2">
    <source>
        <dbReference type="Proteomes" id="UP000000598"/>
    </source>
</evidence>
<dbReference type="PaxDb" id="284590-Q6CWL3"/>
<evidence type="ECO:0000313" key="1">
    <source>
        <dbReference type="EMBL" id="CAH02069.1"/>
    </source>
</evidence>
<keyword evidence="2" id="KW-1185">Reference proteome</keyword>
<dbReference type="KEGG" id="kla:KLLA0_B03212g"/>
<reference evidence="1 2" key="1">
    <citation type="journal article" date="2004" name="Nature">
        <title>Genome evolution in yeasts.</title>
        <authorList>
            <consortium name="Genolevures"/>
            <person name="Dujon B."/>
            <person name="Sherman D."/>
            <person name="Fischer G."/>
            <person name="Durrens P."/>
            <person name="Casaregola S."/>
            <person name="Lafontaine I."/>
            <person name="de Montigny J."/>
            <person name="Marck C."/>
            <person name="Neuveglise C."/>
            <person name="Talla E."/>
            <person name="Goffard N."/>
            <person name="Frangeul L."/>
            <person name="Aigle M."/>
            <person name="Anthouard V."/>
            <person name="Babour A."/>
            <person name="Barbe V."/>
            <person name="Barnay S."/>
            <person name="Blanchin S."/>
            <person name="Beckerich J.M."/>
            <person name="Beyne E."/>
            <person name="Bleykasten C."/>
            <person name="Boisrame A."/>
            <person name="Boyer J."/>
            <person name="Cattolico L."/>
            <person name="Confanioleri F."/>
            <person name="de Daruvar A."/>
            <person name="Despons L."/>
            <person name="Fabre E."/>
            <person name="Fairhead C."/>
            <person name="Ferry-Dumazet H."/>
            <person name="Groppi A."/>
            <person name="Hantraye F."/>
            <person name="Hennequin C."/>
            <person name="Jauniaux N."/>
            <person name="Joyet P."/>
            <person name="Kachouri R."/>
            <person name="Kerrest A."/>
            <person name="Koszul R."/>
            <person name="Lemaire M."/>
            <person name="Lesur I."/>
            <person name="Ma L."/>
            <person name="Muller H."/>
            <person name="Nicaud J.M."/>
            <person name="Nikolski M."/>
            <person name="Oztas S."/>
            <person name="Ozier-Kalogeropoulos O."/>
            <person name="Pellenz S."/>
            <person name="Potier S."/>
            <person name="Richard G.F."/>
            <person name="Straub M.L."/>
            <person name="Suleau A."/>
            <person name="Swennene D."/>
            <person name="Tekaia F."/>
            <person name="Wesolowski-Louvel M."/>
            <person name="Westhof E."/>
            <person name="Wirth B."/>
            <person name="Zeniou-Meyer M."/>
            <person name="Zivanovic I."/>
            <person name="Bolotin-Fukuhara M."/>
            <person name="Thierry A."/>
            <person name="Bouchier C."/>
            <person name="Caudron B."/>
            <person name="Scarpelli C."/>
            <person name="Gaillardin C."/>
            <person name="Weissenbach J."/>
            <person name="Wincker P."/>
            <person name="Souciet J.L."/>
        </authorList>
    </citation>
    <scope>NUCLEOTIDE SEQUENCE [LARGE SCALE GENOMIC DNA]</scope>
    <source>
        <strain evidence="2">ATCC 8585 / CBS 2359 / DSM 70799 / NBRC 1267 / NRRL Y-1140 / WM37</strain>
    </source>
</reference>
<dbReference type="RefSeq" id="XP_451676.1">
    <property type="nucleotide sequence ID" value="XM_451676.1"/>
</dbReference>
<gene>
    <name evidence="1" type="ORF">KLLA0_B03212g</name>
</gene>
<dbReference type="HOGENOM" id="CLU_1366432_0_0_1"/>
<dbReference type="EMBL" id="CR382122">
    <property type="protein sequence ID" value="CAH02069.1"/>
    <property type="molecule type" value="Genomic_DNA"/>
</dbReference>
<proteinExistence type="predicted"/>
<accession>Q6CWL3</accession>
<dbReference type="AlphaFoldDB" id="Q6CWL3"/>
<dbReference type="InParanoid" id="Q6CWL3"/>
<dbReference type="Proteomes" id="UP000000598">
    <property type="component" value="Chromosome B"/>
</dbReference>